<organism evidence="2 3">
    <name type="scientific">Oceanicoccus sagamiensis</name>
    <dbReference type="NCBI Taxonomy" id="716816"/>
    <lineage>
        <taxon>Bacteria</taxon>
        <taxon>Pseudomonadati</taxon>
        <taxon>Pseudomonadota</taxon>
        <taxon>Gammaproteobacteria</taxon>
        <taxon>Cellvibrionales</taxon>
        <taxon>Spongiibacteraceae</taxon>
        <taxon>Oceanicoccus</taxon>
    </lineage>
</organism>
<reference evidence="2 3" key="1">
    <citation type="submission" date="2016-11" db="EMBL/GenBank/DDBJ databases">
        <title>Trade-off between light-utilization and light-protection in marine flavobacteria.</title>
        <authorList>
            <person name="Kumagai Y."/>
        </authorList>
    </citation>
    <scope>NUCLEOTIDE SEQUENCE [LARGE SCALE GENOMIC DNA]</scope>
    <source>
        <strain evidence="2 3">NBRC 107125</strain>
    </source>
</reference>
<name>A0A1X9NFR0_9GAMM</name>
<keyword evidence="1" id="KW-0472">Membrane</keyword>
<evidence type="ECO:0000313" key="2">
    <source>
        <dbReference type="EMBL" id="ARN74339.1"/>
    </source>
</evidence>
<keyword evidence="1" id="KW-0812">Transmembrane</keyword>
<dbReference type="STRING" id="716816.BST96_09505"/>
<keyword evidence="3" id="KW-1185">Reference proteome</keyword>
<keyword evidence="1" id="KW-1133">Transmembrane helix</keyword>
<dbReference type="Proteomes" id="UP000193450">
    <property type="component" value="Chromosome"/>
</dbReference>
<dbReference type="KEGG" id="osg:BST96_09505"/>
<evidence type="ECO:0000256" key="1">
    <source>
        <dbReference type="SAM" id="Phobius"/>
    </source>
</evidence>
<feature type="transmembrane region" description="Helical" evidence="1">
    <location>
        <begin position="242"/>
        <end position="262"/>
    </location>
</feature>
<gene>
    <name evidence="2" type="ORF">BST96_09505</name>
</gene>
<feature type="transmembrane region" description="Helical" evidence="1">
    <location>
        <begin position="189"/>
        <end position="208"/>
    </location>
</feature>
<dbReference type="SUPFAM" id="SSF53474">
    <property type="entry name" value="alpha/beta-Hydrolases"/>
    <property type="match status" value="1"/>
</dbReference>
<accession>A0A1X9NFR0</accession>
<dbReference type="InterPro" id="IPR029058">
    <property type="entry name" value="AB_hydrolase_fold"/>
</dbReference>
<proteinExistence type="predicted"/>
<evidence type="ECO:0000313" key="3">
    <source>
        <dbReference type="Proteomes" id="UP000193450"/>
    </source>
</evidence>
<protein>
    <submittedName>
        <fullName evidence="2">Uncharacterized protein</fullName>
    </submittedName>
</protein>
<dbReference type="AlphaFoldDB" id="A0A1X9NFR0"/>
<dbReference type="EMBL" id="CP019343">
    <property type="protein sequence ID" value="ARN74339.1"/>
    <property type="molecule type" value="Genomic_DNA"/>
</dbReference>
<sequence length="263" mass="29494">MGSEHAVVTKAILVHGFNIADQGKNTISKLTPYFQERGIKVENFSYGWIGLMGVYFLNPRIVQQLINKVSPGDIGVCHSNGCVIVHMAAHQGAPFRKAVYINPALNSNASIAPHLENVDVWCNDGDLPVKFGAWLRVLVPWAPLGDPLWGDMGARGYQSNSYVESEYIPSGRVNRLIHWLNILCFKNPVLLLSLRILCAPLALAYWFILGPTEFAITYYRNNVTSNNTEINLDLSRHEDNKFFFYSLAVPIITWGLVVIATFW</sequence>